<evidence type="ECO:0000256" key="6">
    <source>
        <dbReference type="ARBA" id="ARBA00023316"/>
    </source>
</evidence>
<feature type="binding site" evidence="7">
    <location>
        <position position="181"/>
    </location>
    <ligand>
        <name>UDP-N-acetyl-alpha-D-muramoyl-L-alanyl-D-glutamate</name>
        <dbReference type="ChEBI" id="CHEBI:83900"/>
    </ligand>
</feature>
<keyword evidence="7" id="KW-0547">Nucleotide-binding</keyword>
<dbReference type="Gene3D" id="3.90.190.20">
    <property type="entry name" value="Mur ligase, C-terminal domain"/>
    <property type="match status" value="1"/>
</dbReference>
<name>A0ABV4HPZ1_9GAMM</name>
<comment type="caution">
    <text evidence="7">Lacks conserved residue(s) required for the propagation of feature annotation.</text>
</comment>
<dbReference type="EC" id="6.3.2.13" evidence="7"/>
<dbReference type="InterPro" id="IPR005761">
    <property type="entry name" value="UDP-N-AcMur-Glu-dNH2Pim_ligase"/>
</dbReference>
<dbReference type="NCBIfam" id="TIGR01085">
    <property type="entry name" value="murE"/>
    <property type="match status" value="1"/>
</dbReference>
<dbReference type="InterPro" id="IPR000713">
    <property type="entry name" value="Mur_ligase_N"/>
</dbReference>
<feature type="binding site" evidence="7">
    <location>
        <position position="189"/>
    </location>
    <ligand>
        <name>UDP-N-acetyl-alpha-D-muramoyl-L-alanyl-D-glutamate</name>
        <dbReference type="ChEBI" id="CHEBI:83900"/>
    </ligand>
</feature>
<comment type="cofactor">
    <cofactor evidence="7">
        <name>Mg(2+)</name>
        <dbReference type="ChEBI" id="CHEBI:18420"/>
    </cofactor>
</comment>
<keyword evidence="4 7" id="KW-0573">Peptidoglycan synthesis</keyword>
<keyword evidence="7" id="KW-0460">Magnesium</keyword>
<dbReference type="SUPFAM" id="SSF63418">
    <property type="entry name" value="MurE/MurF N-terminal domain"/>
    <property type="match status" value="1"/>
</dbReference>
<comment type="PTM">
    <text evidence="7">Carboxylation is probably crucial for Mg(2+) binding and, consequently, for the gamma-phosphate positioning of ATP.</text>
</comment>
<dbReference type="Proteomes" id="UP001566331">
    <property type="component" value="Unassembled WGS sequence"/>
</dbReference>
<dbReference type="Gene3D" id="3.40.1390.10">
    <property type="entry name" value="MurE/MurF, N-terminal domain"/>
    <property type="match status" value="1"/>
</dbReference>
<comment type="subcellular location">
    <subcellularLocation>
        <location evidence="7 8">Cytoplasm</location>
    </subcellularLocation>
</comment>
<dbReference type="PANTHER" id="PTHR23135">
    <property type="entry name" value="MUR LIGASE FAMILY MEMBER"/>
    <property type="match status" value="1"/>
</dbReference>
<feature type="domain" description="Mur ligase C-terminal" evidence="10">
    <location>
        <begin position="353"/>
        <end position="480"/>
    </location>
</feature>
<keyword evidence="7" id="KW-0067">ATP-binding</keyword>
<evidence type="ECO:0000256" key="2">
    <source>
        <dbReference type="ARBA" id="ARBA00022618"/>
    </source>
</evidence>
<evidence type="ECO:0000256" key="7">
    <source>
        <dbReference type="HAMAP-Rule" id="MF_00208"/>
    </source>
</evidence>
<feature type="binding site" evidence="7">
    <location>
        <position position="403"/>
    </location>
    <ligand>
        <name>meso-2,6-diaminopimelate</name>
        <dbReference type="ChEBI" id="CHEBI:57791"/>
    </ligand>
</feature>
<proteinExistence type="inferred from homology"/>
<dbReference type="NCBIfam" id="NF001126">
    <property type="entry name" value="PRK00139.1-4"/>
    <property type="match status" value="1"/>
</dbReference>
<dbReference type="PANTHER" id="PTHR23135:SF4">
    <property type="entry name" value="UDP-N-ACETYLMURAMOYL-L-ALANYL-D-GLUTAMATE--2,6-DIAMINOPIMELATE LIGASE MURE HOMOLOG, CHLOROPLASTIC"/>
    <property type="match status" value="1"/>
</dbReference>
<evidence type="ECO:0000259" key="9">
    <source>
        <dbReference type="Pfam" id="PF01225"/>
    </source>
</evidence>
<organism evidence="12 13">
    <name type="scientific">Luteimonas salinilitoris</name>
    <dbReference type="NCBI Taxonomy" id="3237697"/>
    <lineage>
        <taxon>Bacteria</taxon>
        <taxon>Pseudomonadati</taxon>
        <taxon>Pseudomonadota</taxon>
        <taxon>Gammaproteobacteria</taxon>
        <taxon>Lysobacterales</taxon>
        <taxon>Lysobacteraceae</taxon>
        <taxon>Luteimonas</taxon>
    </lineage>
</organism>
<comment type="catalytic activity">
    <reaction evidence="7">
        <text>UDP-N-acetyl-alpha-D-muramoyl-L-alanyl-D-glutamate + meso-2,6-diaminopimelate + ATP = UDP-N-acetyl-alpha-D-muramoyl-L-alanyl-gamma-D-glutamyl-meso-2,6-diaminopimelate + ADP + phosphate + H(+)</text>
        <dbReference type="Rhea" id="RHEA:23676"/>
        <dbReference type="ChEBI" id="CHEBI:15378"/>
        <dbReference type="ChEBI" id="CHEBI:30616"/>
        <dbReference type="ChEBI" id="CHEBI:43474"/>
        <dbReference type="ChEBI" id="CHEBI:57791"/>
        <dbReference type="ChEBI" id="CHEBI:83900"/>
        <dbReference type="ChEBI" id="CHEBI:83905"/>
        <dbReference type="ChEBI" id="CHEBI:456216"/>
        <dbReference type="EC" id="6.3.2.13"/>
    </reaction>
</comment>
<sequence length="508" mass="52529">MSAAMRLADLLPDIAAMPPALTVSGLAQDSREVREGDAFLAIPGFGSHGLRFVAQARAAGARAILFEPPAPDDAPPPADAIAVPALRTRMGAMADRLYGAPSAAMTTVGVTGTNGKTSTVQLLAQAWTLRGRRAGSIGTLGAGLHGEVEATGFTTPQVVQMHALLARLRDAGATAVAMEISSHALDQGRVDGVHFRVGVFTNLTRDHLDYHGDMDAYGAAKARLFAWPGLRAAVINLDDDFGRALHARLTAATAVPAEEDSTPPTEKVGKPQVVGVSARGDAAAMVRAGDLALDGEGIAFDLRIGDTVHRLRSPLLGRFNVDNLLAVAGTLHALGEAPADIADALSRLQPVAGRMNRLGGSGGAPLVVIDYAHTPDALEQALASLRAHARGRIVCVFGCGGERDRGKRPQMAAIVEAGADRVIVTDDNPRGEDGDAIVADILPGFADPAAVVVQRDRARAIARAIGEAGAGDIVLVAGKGHEPCQEIGGVRHPFDDAAIARTALEGRA</sequence>
<dbReference type="NCBIfam" id="NF001124">
    <property type="entry name" value="PRK00139.1-2"/>
    <property type="match status" value="1"/>
</dbReference>
<feature type="binding site" evidence="7">
    <location>
        <begin position="154"/>
        <end position="155"/>
    </location>
    <ligand>
        <name>UDP-N-acetyl-alpha-D-muramoyl-L-alanyl-D-glutamate</name>
        <dbReference type="ChEBI" id="CHEBI:83900"/>
    </ligand>
</feature>
<dbReference type="InterPro" id="IPR004101">
    <property type="entry name" value="Mur_ligase_C"/>
</dbReference>
<keyword evidence="6 7" id="KW-0961">Cell wall biogenesis/degradation</keyword>
<feature type="modified residue" description="N6-carboxylysine" evidence="7">
    <location>
        <position position="221"/>
    </location>
</feature>
<dbReference type="InterPro" id="IPR035911">
    <property type="entry name" value="MurE/MurF_N"/>
</dbReference>
<feature type="binding site" evidence="7">
    <location>
        <position position="30"/>
    </location>
    <ligand>
        <name>UDP-N-acetyl-alpha-D-muramoyl-L-alanyl-D-glutamate</name>
        <dbReference type="ChEBI" id="CHEBI:83900"/>
    </ligand>
</feature>
<dbReference type="EMBL" id="JBFWIC010000006">
    <property type="protein sequence ID" value="MEZ0474258.1"/>
    <property type="molecule type" value="Genomic_DNA"/>
</dbReference>
<reference evidence="12 13" key="1">
    <citation type="submission" date="2024-07" db="EMBL/GenBank/DDBJ databases">
        <title>Luteimonas salilacus sp. nov., isolated from the shore soil of Salt Lake in Tibet of China.</title>
        <authorList>
            <person name="Zhang X."/>
            <person name="Li A."/>
        </authorList>
    </citation>
    <scope>NUCLEOTIDE SEQUENCE [LARGE SCALE GENOMIC DNA]</scope>
    <source>
        <strain evidence="12 13">B3-2-R+30</strain>
    </source>
</reference>
<keyword evidence="2 7" id="KW-0132">Cell division</keyword>
<dbReference type="SUPFAM" id="SSF53244">
    <property type="entry name" value="MurD-like peptide ligases, peptide-binding domain"/>
    <property type="match status" value="1"/>
</dbReference>
<dbReference type="Pfam" id="PF01225">
    <property type="entry name" value="Mur_ligase"/>
    <property type="match status" value="1"/>
</dbReference>
<feature type="binding site" evidence="7">
    <location>
        <begin position="427"/>
        <end position="430"/>
    </location>
    <ligand>
        <name>meso-2,6-diaminopimelate</name>
        <dbReference type="ChEBI" id="CHEBI:57791"/>
    </ligand>
</feature>
<dbReference type="InterPro" id="IPR036565">
    <property type="entry name" value="Mur-like_cat_sf"/>
</dbReference>
<evidence type="ECO:0000259" key="11">
    <source>
        <dbReference type="Pfam" id="PF08245"/>
    </source>
</evidence>
<evidence type="ECO:0000256" key="4">
    <source>
        <dbReference type="ARBA" id="ARBA00022984"/>
    </source>
</evidence>
<dbReference type="RefSeq" id="WP_370561955.1">
    <property type="nucleotide sequence ID" value="NZ_JBFWIB010000001.1"/>
</dbReference>
<comment type="similarity">
    <text evidence="1 7">Belongs to the MurCDEF family. MurE subfamily.</text>
</comment>
<accession>A0ABV4HPZ1</accession>
<evidence type="ECO:0000313" key="13">
    <source>
        <dbReference type="Proteomes" id="UP001566331"/>
    </source>
</evidence>
<feature type="binding site" evidence="7">
    <location>
        <position position="187"/>
    </location>
    <ligand>
        <name>UDP-N-acetyl-alpha-D-muramoyl-L-alanyl-D-glutamate</name>
        <dbReference type="ChEBI" id="CHEBI:83900"/>
    </ligand>
</feature>
<evidence type="ECO:0000256" key="8">
    <source>
        <dbReference type="RuleBase" id="RU004135"/>
    </source>
</evidence>
<evidence type="ECO:0000256" key="1">
    <source>
        <dbReference type="ARBA" id="ARBA00005898"/>
    </source>
</evidence>
<feature type="domain" description="Mur ligase N-terminal catalytic" evidence="9">
    <location>
        <begin position="23"/>
        <end position="96"/>
    </location>
</feature>
<evidence type="ECO:0000259" key="10">
    <source>
        <dbReference type="Pfam" id="PF02875"/>
    </source>
</evidence>
<keyword evidence="5 7" id="KW-0131">Cell cycle</keyword>
<dbReference type="InterPro" id="IPR013221">
    <property type="entry name" value="Mur_ligase_cen"/>
</dbReference>
<dbReference type="InterPro" id="IPR036615">
    <property type="entry name" value="Mur_ligase_C_dom_sf"/>
</dbReference>
<comment type="function">
    <text evidence="7">Catalyzes the addition of meso-diaminopimelic acid to the nucleotide precursor UDP-N-acetylmuramoyl-L-alanyl-D-glutamate (UMAG) in the biosynthesis of bacterial cell-wall peptidoglycan.</text>
</comment>
<evidence type="ECO:0000256" key="5">
    <source>
        <dbReference type="ARBA" id="ARBA00023306"/>
    </source>
</evidence>
<protein>
    <recommendedName>
        <fullName evidence="7">UDP-N-acetylmuramoyl-L-alanyl-D-glutamate--2,6-diaminopimelate ligase</fullName>
        <ecNumber evidence="7">6.3.2.13</ecNumber>
    </recommendedName>
    <alternativeName>
        <fullName evidence="7">Meso-A2pm-adding enzyme</fullName>
    </alternativeName>
    <alternativeName>
        <fullName evidence="7">Meso-diaminopimelate-adding enzyme</fullName>
    </alternativeName>
    <alternativeName>
        <fullName evidence="7">UDP-MurNAc-L-Ala-D-Glu:meso-diaminopimelate ligase</fullName>
    </alternativeName>
    <alternativeName>
        <fullName evidence="7">UDP-MurNAc-tripeptide synthetase</fullName>
    </alternativeName>
    <alternativeName>
        <fullName evidence="7">UDP-N-acetylmuramyl-tripeptide synthetase</fullName>
    </alternativeName>
</protein>
<feature type="binding site" evidence="7">
    <location>
        <begin position="112"/>
        <end position="118"/>
    </location>
    <ligand>
        <name>ATP</name>
        <dbReference type="ChEBI" id="CHEBI:30616"/>
    </ligand>
</feature>
<evidence type="ECO:0000256" key="3">
    <source>
        <dbReference type="ARBA" id="ARBA00022960"/>
    </source>
</evidence>
<evidence type="ECO:0000313" key="12">
    <source>
        <dbReference type="EMBL" id="MEZ0474258.1"/>
    </source>
</evidence>
<dbReference type="Pfam" id="PF08245">
    <property type="entry name" value="Mur_ligase_M"/>
    <property type="match status" value="1"/>
</dbReference>
<comment type="caution">
    <text evidence="12">The sequence shown here is derived from an EMBL/GenBank/DDBJ whole genome shotgun (WGS) entry which is preliminary data.</text>
</comment>
<dbReference type="Gene3D" id="3.40.1190.10">
    <property type="entry name" value="Mur-like, catalytic domain"/>
    <property type="match status" value="1"/>
</dbReference>
<dbReference type="HAMAP" id="MF_00208">
    <property type="entry name" value="MurE"/>
    <property type="match status" value="1"/>
</dbReference>
<dbReference type="Pfam" id="PF02875">
    <property type="entry name" value="Mur_ligase_C"/>
    <property type="match status" value="1"/>
</dbReference>
<keyword evidence="7 12" id="KW-0436">Ligase</keyword>
<feature type="short sequence motif" description="Meso-diaminopimelate recognition motif" evidence="7">
    <location>
        <begin position="427"/>
        <end position="430"/>
    </location>
</feature>
<gene>
    <name evidence="7" type="primary">murE</name>
    <name evidence="12" type="ORF">AB6713_06450</name>
</gene>
<feature type="domain" description="Mur ligase central" evidence="11">
    <location>
        <begin position="110"/>
        <end position="330"/>
    </location>
</feature>
<dbReference type="GO" id="GO:0008765">
    <property type="term" value="F:UDP-N-acetylmuramoylalanyl-D-glutamate-2,6-diaminopimelate ligase activity"/>
    <property type="evidence" value="ECO:0007669"/>
    <property type="project" value="UniProtKB-EC"/>
</dbReference>
<feature type="binding site" evidence="7">
    <location>
        <position position="482"/>
    </location>
    <ligand>
        <name>meso-2,6-diaminopimelate</name>
        <dbReference type="ChEBI" id="CHEBI:57791"/>
    </ligand>
</feature>
<dbReference type="SUPFAM" id="SSF53623">
    <property type="entry name" value="MurD-like peptide ligases, catalytic domain"/>
    <property type="match status" value="1"/>
</dbReference>
<comment type="pathway">
    <text evidence="7 8">Cell wall biogenesis; peptidoglycan biosynthesis.</text>
</comment>
<keyword evidence="7" id="KW-0963">Cytoplasm</keyword>
<feature type="binding site" evidence="7">
    <location>
        <position position="478"/>
    </location>
    <ligand>
        <name>meso-2,6-diaminopimelate</name>
        <dbReference type="ChEBI" id="CHEBI:57791"/>
    </ligand>
</feature>
<keyword evidence="13" id="KW-1185">Reference proteome</keyword>
<keyword evidence="3 7" id="KW-0133">Cell shape</keyword>